<dbReference type="PANTHER" id="PTHR43149">
    <property type="entry name" value="ENOYL-COA HYDRATASE"/>
    <property type="match status" value="1"/>
</dbReference>
<dbReference type="Gene3D" id="1.10.12.10">
    <property type="entry name" value="Lyase 2-enoyl-coa Hydratase, Chain A, domain 2"/>
    <property type="match status" value="1"/>
</dbReference>
<comment type="caution">
    <text evidence="7">The sequence shown here is derived from an EMBL/GenBank/DDBJ whole genome shotgun (WGS) entry which is preliminary data.</text>
</comment>
<proteinExistence type="inferred from homology"/>
<comment type="similarity">
    <text evidence="2">Belongs to the enoyl-CoA hydratase/isomerase family.</text>
</comment>
<evidence type="ECO:0000313" key="8">
    <source>
        <dbReference type="Proteomes" id="UP000192596"/>
    </source>
</evidence>
<organism evidence="7 8">
    <name type="scientific">Cryoendolithus antarcticus</name>
    <dbReference type="NCBI Taxonomy" id="1507870"/>
    <lineage>
        <taxon>Eukaryota</taxon>
        <taxon>Fungi</taxon>
        <taxon>Dikarya</taxon>
        <taxon>Ascomycota</taxon>
        <taxon>Pezizomycotina</taxon>
        <taxon>Dothideomycetes</taxon>
        <taxon>Dothideomycetidae</taxon>
        <taxon>Cladosporiales</taxon>
        <taxon>Cladosporiaceae</taxon>
        <taxon>Cryoendolithus</taxon>
    </lineage>
</organism>
<dbReference type="FunFam" id="1.10.12.10:FF:000004">
    <property type="entry name" value="Delta3,5-delta2,4-dienoyl-CoA isomerase"/>
    <property type="match status" value="1"/>
</dbReference>
<reference evidence="8" key="1">
    <citation type="submission" date="2017-03" db="EMBL/GenBank/DDBJ databases">
        <title>Genomes of endolithic fungi from Antarctica.</title>
        <authorList>
            <person name="Coleine C."/>
            <person name="Masonjones S."/>
            <person name="Stajich J.E."/>
        </authorList>
    </citation>
    <scope>NUCLEOTIDE SEQUENCE [LARGE SCALE GENOMIC DNA]</scope>
    <source>
        <strain evidence="8">CCFEE 5527</strain>
    </source>
</reference>
<keyword evidence="6" id="KW-0413">Isomerase</keyword>
<evidence type="ECO:0000256" key="3">
    <source>
        <dbReference type="ARBA" id="ARBA00022832"/>
    </source>
</evidence>
<keyword evidence="8" id="KW-1185">Reference proteome</keyword>
<dbReference type="Pfam" id="PF00378">
    <property type="entry name" value="ECH_1"/>
    <property type="match status" value="1"/>
</dbReference>
<evidence type="ECO:0000256" key="2">
    <source>
        <dbReference type="ARBA" id="ARBA00005254"/>
    </source>
</evidence>
<dbReference type="PANTHER" id="PTHR43149:SF1">
    <property type="entry name" value="DELTA(3,5)-DELTA(2,4)-DIENOYL-COA ISOMERASE, MITOCHONDRIAL"/>
    <property type="match status" value="1"/>
</dbReference>
<comment type="pathway">
    <text evidence="1">Lipid metabolism; fatty acid beta-oxidation.</text>
</comment>
<evidence type="ECO:0000256" key="1">
    <source>
        <dbReference type="ARBA" id="ARBA00005005"/>
    </source>
</evidence>
<dbReference type="AlphaFoldDB" id="A0A1V8T3N5"/>
<keyword evidence="3" id="KW-0276">Fatty acid metabolism</keyword>
<dbReference type="InterPro" id="IPR029045">
    <property type="entry name" value="ClpP/crotonase-like_dom_sf"/>
</dbReference>
<keyword evidence="5" id="KW-0443">Lipid metabolism</keyword>
<keyword evidence="4" id="KW-0843">Virulence</keyword>
<dbReference type="STRING" id="1507870.A0A1V8T3N5"/>
<dbReference type="InterPro" id="IPR045002">
    <property type="entry name" value="Ech1-like"/>
</dbReference>
<dbReference type="InterPro" id="IPR014748">
    <property type="entry name" value="Enoyl-CoA_hydra_C"/>
</dbReference>
<dbReference type="EMBL" id="NAJO01000017">
    <property type="protein sequence ID" value="OQO06027.1"/>
    <property type="molecule type" value="Genomic_DNA"/>
</dbReference>
<evidence type="ECO:0000256" key="5">
    <source>
        <dbReference type="ARBA" id="ARBA00023098"/>
    </source>
</evidence>
<dbReference type="GO" id="GO:0005739">
    <property type="term" value="C:mitochondrion"/>
    <property type="evidence" value="ECO:0007669"/>
    <property type="project" value="TreeGrafter"/>
</dbReference>
<name>A0A1V8T3N5_9PEZI</name>
<evidence type="ECO:0000256" key="6">
    <source>
        <dbReference type="ARBA" id="ARBA00023235"/>
    </source>
</evidence>
<dbReference type="InterPro" id="IPR001753">
    <property type="entry name" value="Enoyl-CoA_hydra/iso"/>
</dbReference>
<dbReference type="SUPFAM" id="SSF52096">
    <property type="entry name" value="ClpP/crotonase"/>
    <property type="match status" value="1"/>
</dbReference>
<dbReference type="Proteomes" id="UP000192596">
    <property type="component" value="Unassembled WGS sequence"/>
</dbReference>
<dbReference type="OrthoDB" id="14970at2759"/>
<accession>A0A1V8T3N5</accession>
<evidence type="ECO:0000256" key="4">
    <source>
        <dbReference type="ARBA" id="ARBA00023026"/>
    </source>
</evidence>
<dbReference type="UniPathway" id="UPA00659"/>
<dbReference type="InParanoid" id="A0A1V8T3N5"/>
<evidence type="ECO:0000313" key="7">
    <source>
        <dbReference type="EMBL" id="OQO06027.1"/>
    </source>
</evidence>
<dbReference type="Gene3D" id="3.90.226.10">
    <property type="entry name" value="2-enoyl-CoA Hydratase, Chain A, domain 1"/>
    <property type="match status" value="1"/>
</dbReference>
<gene>
    <name evidence="7" type="ORF">B0A48_08615</name>
</gene>
<sequence length="282" mass="30030">MASSTPTPEFFNLTFPGSHTAIVEINRPSKLNAFTEPMFHSLGQIFSSLSTNPVVRCIILTAFGTRAFTAGLDVTAASTSGPLATAAPTMDPARKAFRLRRHILELQGCVTEIEKATQPVIGVFHGISYGLAIDIATCCDIRICSSDVRFAVKEVDIGLAADVGTLTRIVKAGLPMSFVKDVCLTARDFGAQEALRVGFVSEVCEGKDAAVARAKEIASLIGSKSPVAVGTTKEVVNFSRDHSVEDGLNYIAIYNAAMLQTKDVDSAILAGIRKTKPTFSKL</sequence>
<dbReference type="GO" id="GO:0006635">
    <property type="term" value="P:fatty acid beta-oxidation"/>
    <property type="evidence" value="ECO:0007669"/>
    <property type="project" value="UniProtKB-UniPathway"/>
</dbReference>
<dbReference type="GO" id="GO:0051750">
    <property type="term" value="F:delta(3,5)-delta(2,4)-dienoyl-CoA isomerase activity"/>
    <property type="evidence" value="ECO:0007669"/>
    <property type="project" value="TreeGrafter"/>
</dbReference>
<protein>
    <submittedName>
        <fullName evidence="7">Uncharacterized protein</fullName>
    </submittedName>
</protein>
<dbReference type="CDD" id="cd06558">
    <property type="entry name" value="crotonase-like"/>
    <property type="match status" value="1"/>
</dbReference>